<keyword evidence="4" id="KW-0862">Zinc</keyword>
<protein>
    <recommendedName>
        <fullName evidence="6">Extradiol ring-cleavage dioxygenase class III enzyme subunit B domain-containing protein</fullName>
    </recommendedName>
</protein>
<dbReference type="PANTHER" id="PTHR30096">
    <property type="entry name" value="4,5-DOPA DIOXYGENASE EXTRADIOL-LIKE PROTEIN"/>
    <property type="match status" value="1"/>
</dbReference>
<dbReference type="Proteomes" id="UP001365542">
    <property type="component" value="Unassembled WGS sequence"/>
</dbReference>
<organism evidence="7 8">
    <name type="scientific">Orbilia ellipsospora</name>
    <dbReference type="NCBI Taxonomy" id="2528407"/>
    <lineage>
        <taxon>Eukaryota</taxon>
        <taxon>Fungi</taxon>
        <taxon>Dikarya</taxon>
        <taxon>Ascomycota</taxon>
        <taxon>Pezizomycotina</taxon>
        <taxon>Orbiliomycetes</taxon>
        <taxon>Orbiliales</taxon>
        <taxon>Orbiliaceae</taxon>
        <taxon>Orbilia</taxon>
    </lineage>
</organism>
<dbReference type="EMBL" id="JAVHJO010000008">
    <property type="protein sequence ID" value="KAK6537770.1"/>
    <property type="molecule type" value="Genomic_DNA"/>
</dbReference>
<keyword evidence="8" id="KW-1185">Reference proteome</keyword>
<name>A0AAV9X6Q3_9PEZI</name>
<evidence type="ECO:0000256" key="1">
    <source>
        <dbReference type="ARBA" id="ARBA00001947"/>
    </source>
</evidence>
<evidence type="ECO:0000313" key="8">
    <source>
        <dbReference type="Proteomes" id="UP001365542"/>
    </source>
</evidence>
<proteinExistence type="inferred from homology"/>
<comment type="cofactor">
    <cofactor evidence="1">
        <name>Zn(2+)</name>
        <dbReference type="ChEBI" id="CHEBI:29105"/>
    </cofactor>
</comment>
<comment type="caution">
    <text evidence="7">The sequence shown here is derived from an EMBL/GenBank/DDBJ whole genome shotgun (WGS) entry which is preliminary data.</text>
</comment>
<dbReference type="SUPFAM" id="SSF53213">
    <property type="entry name" value="LigB-like"/>
    <property type="match status" value="1"/>
</dbReference>
<dbReference type="InterPro" id="IPR004183">
    <property type="entry name" value="Xdiol_dOase_suB"/>
</dbReference>
<evidence type="ECO:0000256" key="4">
    <source>
        <dbReference type="ARBA" id="ARBA00022833"/>
    </source>
</evidence>
<dbReference type="GO" id="GO:0016702">
    <property type="term" value="F:oxidoreductase activity, acting on single donors with incorporation of molecular oxygen, incorporation of two atoms of oxygen"/>
    <property type="evidence" value="ECO:0007669"/>
    <property type="project" value="UniProtKB-ARBA"/>
</dbReference>
<dbReference type="InterPro" id="IPR014436">
    <property type="entry name" value="Extradiol_dOase_DODA"/>
</dbReference>
<feature type="domain" description="Extradiol ring-cleavage dioxygenase class III enzyme subunit B" evidence="6">
    <location>
        <begin position="6"/>
        <end position="251"/>
    </location>
</feature>
<dbReference type="PIRSF" id="PIRSF006157">
    <property type="entry name" value="Doxgns_DODA"/>
    <property type="match status" value="1"/>
</dbReference>
<dbReference type="AlphaFoldDB" id="A0AAV9X6Q3"/>
<dbReference type="GO" id="GO:0008198">
    <property type="term" value="F:ferrous iron binding"/>
    <property type="evidence" value="ECO:0007669"/>
    <property type="project" value="InterPro"/>
</dbReference>
<evidence type="ECO:0000313" key="7">
    <source>
        <dbReference type="EMBL" id="KAK6537770.1"/>
    </source>
</evidence>
<evidence type="ECO:0000256" key="5">
    <source>
        <dbReference type="ARBA" id="ARBA00023002"/>
    </source>
</evidence>
<dbReference type="PANTHER" id="PTHR30096:SF0">
    <property type="entry name" value="4,5-DOPA DIOXYGENASE EXTRADIOL-LIKE PROTEIN"/>
    <property type="match status" value="1"/>
</dbReference>
<comment type="similarity">
    <text evidence="2">Belongs to the DODA-type extradiol aromatic ring-opening dioxygenase family.</text>
</comment>
<evidence type="ECO:0000259" key="6">
    <source>
        <dbReference type="Pfam" id="PF02900"/>
    </source>
</evidence>
<evidence type="ECO:0000256" key="3">
    <source>
        <dbReference type="ARBA" id="ARBA00022723"/>
    </source>
</evidence>
<sequence length="266" mass="29559">MSPVYFISHGGPPIVEWIHHPAHESFCNLGREILALKPKGIVAVSAHFIGGKDEIHINNAESTDLIYDFYGFPKHYYQKKFDHRGSESLAGEISNLLSATNIKTRFVKRGLDHGIWIPFSIAFDPEQGRGLDVPIVELSLYASEDPLKHISLGKALAPLRDAGYVIVTSGQTVHNLRDLDFADSKPLGYVKSFDKALESALTTNTGDSREAKMQELLERPDARGAHPTFDHILPVYVAIGAASKAQGKQIFNHYEKSIGWAHYRLD</sequence>
<dbReference type="Gene3D" id="3.40.830.10">
    <property type="entry name" value="LigB-like"/>
    <property type="match status" value="1"/>
</dbReference>
<accession>A0AAV9X6Q3</accession>
<dbReference type="GO" id="GO:0008270">
    <property type="term" value="F:zinc ion binding"/>
    <property type="evidence" value="ECO:0007669"/>
    <property type="project" value="InterPro"/>
</dbReference>
<keyword evidence="5" id="KW-0560">Oxidoreductase</keyword>
<dbReference type="CDD" id="cd07363">
    <property type="entry name" value="45_DOPA_Dioxygenase"/>
    <property type="match status" value="1"/>
</dbReference>
<reference evidence="7 8" key="1">
    <citation type="submission" date="2019-10" db="EMBL/GenBank/DDBJ databases">
        <authorList>
            <person name="Palmer J.M."/>
        </authorList>
    </citation>
    <scope>NUCLEOTIDE SEQUENCE [LARGE SCALE GENOMIC DNA]</scope>
    <source>
        <strain evidence="7 8">TWF694</strain>
    </source>
</reference>
<dbReference type="Pfam" id="PF02900">
    <property type="entry name" value="LigB"/>
    <property type="match status" value="1"/>
</dbReference>
<gene>
    <name evidence="7" type="ORF">TWF694_010679</name>
</gene>
<evidence type="ECO:0000256" key="2">
    <source>
        <dbReference type="ARBA" id="ARBA00007581"/>
    </source>
</evidence>
<keyword evidence="3" id="KW-0479">Metal-binding</keyword>